<dbReference type="InterPro" id="IPR008407">
    <property type="entry name" value="Brnchd-chn_aa_trnsp_AzlD"/>
</dbReference>
<dbReference type="Pfam" id="PF05437">
    <property type="entry name" value="AzlD"/>
    <property type="match status" value="1"/>
</dbReference>
<dbReference type="EMBL" id="JAUSVY010000003">
    <property type="protein sequence ID" value="MDQ0504783.1"/>
    <property type="molecule type" value="Genomic_DNA"/>
</dbReference>
<evidence type="ECO:0000256" key="1">
    <source>
        <dbReference type="SAM" id="Phobius"/>
    </source>
</evidence>
<keyword evidence="1" id="KW-0472">Membrane</keyword>
<dbReference type="Proteomes" id="UP001241747">
    <property type="component" value="Unassembled WGS sequence"/>
</dbReference>
<proteinExistence type="predicted"/>
<feature type="transmembrane region" description="Helical" evidence="1">
    <location>
        <begin position="95"/>
        <end position="114"/>
    </location>
</feature>
<dbReference type="RefSeq" id="WP_237346751.1">
    <property type="nucleotide sequence ID" value="NZ_JABWGX010000023.1"/>
</dbReference>
<gene>
    <name evidence="2" type="ORF">QOZ94_001565</name>
</gene>
<protein>
    <submittedName>
        <fullName evidence="2">Branched-subunit amino acid transport protein</fullName>
    </submittedName>
</protein>
<evidence type="ECO:0000313" key="3">
    <source>
        <dbReference type="Proteomes" id="UP001241747"/>
    </source>
</evidence>
<keyword evidence="1" id="KW-0812">Transmembrane</keyword>
<organism evidence="2 3">
    <name type="scientific">Xanthobacter agilis</name>
    <dbReference type="NCBI Taxonomy" id="47492"/>
    <lineage>
        <taxon>Bacteria</taxon>
        <taxon>Pseudomonadati</taxon>
        <taxon>Pseudomonadota</taxon>
        <taxon>Alphaproteobacteria</taxon>
        <taxon>Hyphomicrobiales</taxon>
        <taxon>Xanthobacteraceae</taxon>
        <taxon>Xanthobacter</taxon>
    </lineage>
</organism>
<comment type="caution">
    <text evidence="2">The sequence shown here is derived from an EMBL/GenBank/DDBJ whole genome shotgun (WGS) entry which is preliminary data.</text>
</comment>
<evidence type="ECO:0000313" key="2">
    <source>
        <dbReference type="EMBL" id="MDQ0504783.1"/>
    </source>
</evidence>
<accession>A0ABU0LCB8</accession>
<feature type="transmembrane region" description="Helical" evidence="1">
    <location>
        <begin position="42"/>
        <end position="63"/>
    </location>
</feature>
<reference evidence="2 3" key="1">
    <citation type="submission" date="2023-07" db="EMBL/GenBank/DDBJ databases">
        <title>Genomic Encyclopedia of Type Strains, Phase IV (KMG-IV): sequencing the most valuable type-strain genomes for metagenomic binning, comparative biology and taxonomic classification.</title>
        <authorList>
            <person name="Goeker M."/>
        </authorList>
    </citation>
    <scope>NUCLEOTIDE SEQUENCE [LARGE SCALE GENOMIC DNA]</scope>
    <source>
        <strain evidence="2 3">DSM 3770</strain>
    </source>
</reference>
<feature type="transmembrane region" description="Helical" evidence="1">
    <location>
        <begin position="70"/>
        <end position="89"/>
    </location>
</feature>
<keyword evidence="3" id="KW-1185">Reference proteome</keyword>
<sequence>MIPTLTEGAAVLIVVLVGFLPTEVWRSLAVLAGRRVEAGSEVFHWVKAVATALLAAVVARLLFAPAAPLVAVPLLVRLGAVAGGVAGFALLRRSVFAGVLVGELVLAAGILLFAR</sequence>
<name>A0ABU0LCB8_XANAG</name>
<keyword evidence="1" id="KW-1133">Transmembrane helix</keyword>